<dbReference type="RefSeq" id="WP_246071403.1">
    <property type="nucleotide sequence ID" value="NZ_CP040709.1"/>
</dbReference>
<dbReference type="SUPFAM" id="SSF53756">
    <property type="entry name" value="UDP-Glycosyltransferase/glycogen phosphorylase"/>
    <property type="match status" value="1"/>
</dbReference>
<dbReference type="Gene3D" id="3.40.50.2000">
    <property type="entry name" value="Glycogen Phosphorylase B"/>
    <property type="match status" value="2"/>
</dbReference>
<protein>
    <submittedName>
        <fullName evidence="3">Glycosyltransferase involved in cell wall biosynthesis</fullName>
    </submittedName>
</protein>
<dbReference type="InterPro" id="IPR028098">
    <property type="entry name" value="Glyco_trans_4-like_N"/>
</dbReference>
<dbReference type="InterPro" id="IPR001296">
    <property type="entry name" value="Glyco_trans_1"/>
</dbReference>
<accession>A0A840S390</accession>
<comment type="caution">
    <text evidence="3">The sequence shown here is derived from an EMBL/GenBank/DDBJ whole genome shotgun (WGS) entry which is preliminary data.</text>
</comment>
<dbReference type="Proteomes" id="UP000554837">
    <property type="component" value="Unassembled WGS sequence"/>
</dbReference>
<dbReference type="EMBL" id="JACHHO010000001">
    <property type="protein sequence ID" value="MBB5204002.1"/>
    <property type="molecule type" value="Genomic_DNA"/>
</dbReference>
<feature type="domain" description="Glycosyltransferase subfamily 4-like N-terminal" evidence="2">
    <location>
        <begin position="23"/>
        <end position="173"/>
    </location>
</feature>
<dbReference type="AlphaFoldDB" id="A0A840S390"/>
<keyword evidence="4" id="KW-1185">Reference proteome</keyword>
<dbReference type="CDD" id="cd03801">
    <property type="entry name" value="GT4_PimA-like"/>
    <property type="match status" value="1"/>
</dbReference>
<evidence type="ECO:0000313" key="4">
    <source>
        <dbReference type="Proteomes" id="UP000554837"/>
    </source>
</evidence>
<dbReference type="Pfam" id="PF13439">
    <property type="entry name" value="Glyco_transf_4"/>
    <property type="match status" value="1"/>
</dbReference>
<dbReference type="PANTHER" id="PTHR45947:SF3">
    <property type="entry name" value="SULFOQUINOVOSYL TRANSFERASE SQD2"/>
    <property type="match status" value="1"/>
</dbReference>
<gene>
    <name evidence="3" type="ORF">HNQ51_001295</name>
</gene>
<keyword evidence="3" id="KW-0808">Transferase</keyword>
<evidence type="ECO:0000259" key="1">
    <source>
        <dbReference type="Pfam" id="PF00534"/>
    </source>
</evidence>
<evidence type="ECO:0000313" key="3">
    <source>
        <dbReference type="EMBL" id="MBB5204002.1"/>
    </source>
</evidence>
<evidence type="ECO:0000259" key="2">
    <source>
        <dbReference type="Pfam" id="PF13439"/>
    </source>
</evidence>
<name>A0A840S390_9BURK</name>
<proteinExistence type="predicted"/>
<dbReference type="PANTHER" id="PTHR45947">
    <property type="entry name" value="SULFOQUINOVOSYL TRANSFERASE SQD2"/>
    <property type="match status" value="1"/>
</dbReference>
<feature type="domain" description="Glycosyl transferase family 1" evidence="1">
    <location>
        <begin position="187"/>
        <end position="338"/>
    </location>
</feature>
<dbReference type="Pfam" id="PF00534">
    <property type="entry name" value="Glycos_transf_1"/>
    <property type="match status" value="1"/>
</dbReference>
<organism evidence="3 4">
    <name type="scientific">Inhella inkyongensis</name>
    <dbReference type="NCBI Taxonomy" id="392593"/>
    <lineage>
        <taxon>Bacteria</taxon>
        <taxon>Pseudomonadati</taxon>
        <taxon>Pseudomonadota</taxon>
        <taxon>Betaproteobacteria</taxon>
        <taxon>Burkholderiales</taxon>
        <taxon>Sphaerotilaceae</taxon>
        <taxon>Inhella</taxon>
    </lineage>
</organism>
<dbReference type="GO" id="GO:0016757">
    <property type="term" value="F:glycosyltransferase activity"/>
    <property type="evidence" value="ECO:0007669"/>
    <property type="project" value="InterPro"/>
</dbReference>
<sequence length="368" mass="40011">MITASAPADLRLCVVGPLPPPSGGMANQCEQLVRLLRAEGLQVELVRNNPPYRPAWVGRLPVLRAFARLLPYLWALWRAAGRNQVMHVLANSGWAWHLFAAPALWIARQRGCAVVLNYRGGLADEFFANAPRHVLKSLARVQLRVTPSSFLERVFAKHGLHAEVIPNIIDLTRFRPRPETDPGAAPHLVVTRNLEPIYGIPTALQAFALLRQRWPQARLTVAGSGPELERLQLQCRALGIQDAVHFSGRIANADIPALYASADCVLNPTTADNMPISILEALASGVPVVSTDAGGIPDLVRHEHSALLVPVGDAQALADAAARVLSDAPLRARLRQTGLQQVQAYAWPAVFRQWLAAYQRAAGLQGSA</sequence>
<dbReference type="InterPro" id="IPR050194">
    <property type="entry name" value="Glycosyltransferase_grp1"/>
</dbReference>
<reference evidence="3 4" key="1">
    <citation type="submission" date="2020-08" db="EMBL/GenBank/DDBJ databases">
        <title>Genomic Encyclopedia of Type Strains, Phase IV (KMG-IV): sequencing the most valuable type-strain genomes for metagenomic binning, comparative biology and taxonomic classification.</title>
        <authorList>
            <person name="Goeker M."/>
        </authorList>
    </citation>
    <scope>NUCLEOTIDE SEQUENCE [LARGE SCALE GENOMIC DNA]</scope>
    <source>
        <strain evidence="3 4">DSM 23958</strain>
    </source>
</reference>